<sequence>MALAIQYTLSEDKLQVCLAAGATGKCPSVVVMIISIEFKMGHEDPHGHVHFDNSLHDSVVTVMQDKDGNYLVKVGLALIFWPLHYYIPTCSNNANKYNFV</sequence>
<proteinExistence type="predicted"/>
<dbReference type="Ensembl" id="ENSEBUT00000010141.1">
    <property type="protein sequence ID" value="ENSEBUP00000009613.1"/>
    <property type="gene ID" value="ENSEBUG00000006177.1"/>
</dbReference>
<reference evidence="1" key="2">
    <citation type="submission" date="2025-09" db="UniProtKB">
        <authorList>
            <consortium name="Ensembl"/>
        </authorList>
    </citation>
    <scope>IDENTIFICATION</scope>
</reference>
<accession>A0A8C4Q3U1</accession>
<keyword evidence="2" id="KW-1185">Reference proteome</keyword>
<evidence type="ECO:0000313" key="2">
    <source>
        <dbReference type="Proteomes" id="UP000694388"/>
    </source>
</evidence>
<dbReference type="Proteomes" id="UP000694388">
    <property type="component" value="Unplaced"/>
</dbReference>
<organism evidence="1 2">
    <name type="scientific">Eptatretus burgeri</name>
    <name type="common">Inshore hagfish</name>
    <dbReference type="NCBI Taxonomy" id="7764"/>
    <lineage>
        <taxon>Eukaryota</taxon>
        <taxon>Metazoa</taxon>
        <taxon>Chordata</taxon>
        <taxon>Craniata</taxon>
        <taxon>Vertebrata</taxon>
        <taxon>Cyclostomata</taxon>
        <taxon>Myxini</taxon>
        <taxon>Myxiniformes</taxon>
        <taxon>Myxinidae</taxon>
        <taxon>Eptatretinae</taxon>
        <taxon>Eptatretus</taxon>
    </lineage>
</organism>
<dbReference type="AlphaFoldDB" id="A0A8C4Q3U1"/>
<evidence type="ECO:0000313" key="1">
    <source>
        <dbReference type="Ensembl" id="ENSEBUP00000009613.1"/>
    </source>
</evidence>
<protein>
    <submittedName>
        <fullName evidence="1">Uncharacterized protein</fullName>
    </submittedName>
</protein>
<reference evidence="1" key="1">
    <citation type="submission" date="2025-08" db="UniProtKB">
        <authorList>
            <consortium name="Ensembl"/>
        </authorList>
    </citation>
    <scope>IDENTIFICATION</scope>
</reference>
<name>A0A8C4Q3U1_EPTBU</name>